<feature type="region of interest" description="Disordered" evidence="1">
    <location>
        <begin position="271"/>
        <end position="321"/>
    </location>
</feature>
<feature type="compositionally biased region" description="Basic and acidic residues" evidence="1">
    <location>
        <begin position="301"/>
        <end position="321"/>
    </location>
</feature>
<dbReference type="Proteomes" id="UP000823749">
    <property type="component" value="Chromosome 5"/>
</dbReference>
<evidence type="ECO:0000313" key="3">
    <source>
        <dbReference type="Proteomes" id="UP000823749"/>
    </source>
</evidence>
<proteinExistence type="predicted"/>
<organism evidence="2 3">
    <name type="scientific">Rhododendron griersonianum</name>
    <dbReference type="NCBI Taxonomy" id="479676"/>
    <lineage>
        <taxon>Eukaryota</taxon>
        <taxon>Viridiplantae</taxon>
        <taxon>Streptophyta</taxon>
        <taxon>Embryophyta</taxon>
        <taxon>Tracheophyta</taxon>
        <taxon>Spermatophyta</taxon>
        <taxon>Magnoliopsida</taxon>
        <taxon>eudicotyledons</taxon>
        <taxon>Gunneridae</taxon>
        <taxon>Pentapetalae</taxon>
        <taxon>asterids</taxon>
        <taxon>Ericales</taxon>
        <taxon>Ericaceae</taxon>
        <taxon>Ericoideae</taxon>
        <taxon>Rhodoreae</taxon>
        <taxon>Rhododendron</taxon>
    </lineage>
</organism>
<evidence type="ECO:0000313" key="2">
    <source>
        <dbReference type="EMBL" id="KAG5550227.1"/>
    </source>
</evidence>
<dbReference type="EMBL" id="JACTNZ010000005">
    <property type="protein sequence ID" value="KAG5550227.1"/>
    <property type="molecule type" value="Genomic_DNA"/>
</dbReference>
<reference evidence="2" key="1">
    <citation type="submission" date="2020-08" db="EMBL/GenBank/DDBJ databases">
        <title>Plant Genome Project.</title>
        <authorList>
            <person name="Zhang R.-G."/>
        </authorList>
    </citation>
    <scope>NUCLEOTIDE SEQUENCE</scope>
    <source>
        <strain evidence="2">WSP0</strain>
        <tissue evidence="2">Leaf</tissue>
    </source>
</reference>
<protein>
    <recommendedName>
        <fullName evidence="4">MBD domain-containing protein</fullName>
    </recommendedName>
</protein>
<evidence type="ECO:0008006" key="4">
    <source>
        <dbReference type="Google" id="ProtNLM"/>
    </source>
</evidence>
<accession>A0AAV6KDF1</accession>
<feature type="compositionally biased region" description="Basic and acidic residues" evidence="1">
    <location>
        <begin position="273"/>
        <end position="292"/>
    </location>
</feature>
<gene>
    <name evidence="2" type="ORF">RHGRI_015255</name>
</gene>
<name>A0AAV6KDF1_9ERIC</name>
<sequence>MASSSQNVSGNLTGMELVPYVPNAKTKNDDQALLAIEQPPVMISLIKVSKIEGEAGLRNILWSAPVDFRLPENNVNQILKRDEFFYHKSGGQFRTFPEVVRFINHASLPKRAPQRIKAQNQGVLALEAPGSEPSQAASLKRTRPLPISIGSTSNGFKYGTKNKGLRSWANDRKDHRKLPNSTSGIRSAFFVGNRSPQACFTLQMVAECLERDKKRRVIPISIGSTDRLNYGTKDKGIRSSANGFSVGNKSSQACFTLQMVTEFLERDKKRRADKNLRHCDRQKEKEKEKETSSAEVTPRMTPERGRECLRRKSGEYEERGR</sequence>
<comment type="caution">
    <text evidence="2">The sequence shown here is derived from an EMBL/GenBank/DDBJ whole genome shotgun (WGS) entry which is preliminary data.</text>
</comment>
<dbReference type="AlphaFoldDB" id="A0AAV6KDF1"/>
<keyword evidence="3" id="KW-1185">Reference proteome</keyword>
<evidence type="ECO:0000256" key="1">
    <source>
        <dbReference type="SAM" id="MobiDB-lite"/>
    </source>
</evidence>